<comment type="subunit">
    <text evidence="5">Monomer. Associates with the 50S ribosomal subunit.</text>
</comment>
<dbReference type="Pfam" id="PF13167">
    <property type="entry name" value="GTP-bdg_N"/>
    <property type="match status" value="1"/>
</dbReference>
<gene>
    <name evidence="5" type="primary">hflX</name>
    <name evidence="10" type="ORF">ciss_11780</name>
</gene>
<comment type="function">
    <text evidence="5">GTPase that associates with the 50S ribosomal subunit and may have a role during protein synthesis or ribosome biogenesis.</text>
</comment>
<feature type="binding site" evidence="6">
    <location>
        <begin position="309"/>
        <end position="312"/>
    </location>
    <ligand>
        <name>GTP</name>
        <dbReference type="ChEBI" id="CHEBI:37565"/>
    </ligand>
</feature>
<dbReference type="InterPro" id="IPR042108">
    <property type="entry name" value="GTPase_HflX_N_sf"/>
</dbReference>
<comment type="subcellular location">
    <subcellularLocation>
        <location evidence="5">Cytoplasm</location>
    </subcellularLocation>
    <text evidence="5">May associate with membranes.</text>
</comment>
<keyword evidence="3 7" id="KW-0460">Magnesium</keyword>
<dbReference type="Gene3D" id="6.10.250.2860">
    <property type="match status" value="1"/>
</dbReference>
<comment type="cofactor">
    <cofactor evidence="7">
        <name>Mg(2+)</name>
        <dbReference type="ChEBI" id="CHEBI:18420"/>
    </cofactor>
</comment>
<dbReference type="PIRSF" id="PIRSF006809">
    <property type="entry name" value="GTP-binding_hflX_prd"/>
    <property type="match status" value="1"/>
</dbReference>
<evidence type="ECO:0000256" key="8">
    <source>
        <dbReference type="SAM" id="Coils"/>
    </source>
</evidence>
<comment type="caution">
    <text evidence="10">The sequence shown here is derived from an EMBL/GenBank/DDBJ whole genome shotgun (WGS) entry which is preliminary data.</text>
</comment>
<feature type="binding site" evidence="7">
    <location>
        <position position="224"/>
    </location>
    <ligand>
        <name>Mg(2+)</name>
        <dbReference type="ChEBI" id="CHEBI:18420"/>
    </ligand>
</feature>
<reference evidence="11" key="1">
    <citation type="submission" date="2016-12" db="EMBL/GenBank/DDBJ databases">
        <title>Draft Genome Sequences od Carboxydothermus pertinax and islandicus, Hydrogenogenic Carboxydotrophic Bacteria.</title>
        <authorList>
            <person name="Fukuyama Y."/>
            <person name="Ohmae K."/>
            <person name="Yoneda Y."/>
            <person name="Yoshida T."/>
            <person name="Sako Y."/>
        </authorList>
    </citation>
    <scope>NUCLEOTIDE SEQUENCE [LARGE SCALE GENOMIC DNA]</scope>
    <source>
        <strain evidence="11">SET</strain>
    </source>
</reference>
<feature type="domain" description="Hflx-type G" evidence="9">
    <location>
        <begin position="191"/>
        <end position="351"/>
    </location>
</feature>
<keyword evidence="5" id="KW-0963">Cytoplasm</keyword>
<accession>A0A1L8D218</accession>
<dbReference type="InterPro" id="IPR006073">
    <property type="entry name" value="GTP-bd"/>
</dbReference>
<dbReference type="PRINTS" id="PR00326">
    <property type="entry name" value="GTP1OBG"/>
</dbReference>
<keyword evidence="4 5" id="KW-0342">GTP-binding</keyword>
<dbReference type="NCBIfam" id="TIGR03156">
    <property type="entry name" value="GTP_HflX"/>
    <property type="match status" value="1"/>
</dbReference>
<dbReference type="GO" id="GO:0043022">
    <property type="term" value="F:ribosome binding"/>
    <property type="evidence" value="ECO:0007669"/>
    <property type="project" value="TreeGrafter"/>
</dbReference>
<dbReference type="Gene3D" id="3.40.50.300">
    <property type="entry name" value="P-loop containing nucleotide triphosphate hydrolases"/>
    <property type="match status" value="1"/>
</dbReference>
<dbReference type="CDD" id="cd01878">
    <property type="entry name" value="HflX"/>
    <property type="match status" value="1"/>
</dbReference>
<evidence type="ECO:0000256" key="2">
    <source>
        <dbReference type="ARBA" id="ARBA00022741"/>
    </source>
</evidence>
<evidence type="ECO:0000259" key="9">
    <source>
        <dbReference type="PROSITE" id="PS51705"/>
    </source>
</evidence>
<evidence type="ECO:0000256" key="4">
    <source>
        <dbReference type="ARBA" id="ARBA00023134"/>
    </source>
</evidence>
<dbReference type="AlphaFoldDB" id="A0A1L8D218"/>
<dbReference type="Pfam" id="PF01926">
    <property type="entry name" value="MMR_HSR1"/>
    <property type="match status" value="1"/>
</dbReference>
<dbReference type="InterPro" id="IPR030394">
    <property type="entry name" value="G_HFLX_dom"/>
</dbReference>
<feature type="coiled-coil region" evidence="8">
    <location>
        <begin position="157"/>
        <end position="184"/>
    </location>
</feature>
<feature type="binding site" evidence="6">
    <location>
        <begin position="222"/>
        <end position="226"/>
    </location>
    <ligand>
        <name>GTP</name>
        <dbReference type="ChEBI" id="CHEBI:37565"/>
    </ligand>
</feature>
<dbReference type="SUPFAM" id="SSF52540">
    <property type="entry name" value="P-loop containing nucleoside triphosphate hydrolases"/>
    <property type="match status" value="1"/>
</dbReference>
<evidence type="ECO:0000313" key="10">
    <source>
        <dbReference type="EMBL" id="GAV25245.1"/>
    </source>
</evidence>
<proteinExistence type="inferred from homology"/>
<evidence type="ECO:0000256" key="5">
    <source>
        <dbReference type="HAMAP-Rule" id="MF_00900"/>
    </source>
</evidence>
<keyword evidence="1 7" id="KW-0479">Metal-binding</keyword>
<evidence type="ECO:0000256" key="3">
    <source>
        <dbReference type="ARBA" id="ARBA00022842"/>
    </source>
</evidence>
<feature type="binding site" evidence="7">
    <location>
        <position position="204"/>
    </location>
    <ligand>
        <name>Mg(2+)</name>
        <dbReference type="ChEBI" id="CHEBI:18420"/>
    </ligand>
</feature>
<dbReference type="PANTHER" id="PTHR10229:SF0">
    <property type="entry name" value="GTP-BINDING PROTEIN 6-RELATED"/>
    <property type="match status" value="1"/>
</dbReference>
<dbReference type="GO" id="GO:0046872">
    <property type="term" value="F:metal ion binding"/>
    <property type="evidence" value="ECO:0007669"/>
    <property type="project" value="UniProtKB-KW"/>
</dbReference>
<feature type="binding site" evidence="6">
    <location>
        <begin position="244"/>
        <end position="247"/>
    </location>
    <ligand>
        <name>GTP</name>
        <dbReference type="ChEBI" id="CHEBI:37565"/>
    </ligand>
</feature>
<keyword evidence="11" id="KW-1185">Reference proteome</keyword>
<evidence type="ECO:0000256" key="1">
    <source>
        <dbReference type="ARBA" id="ARBA00022723"/>
    </source>
</evidence>
<evidence type="ECO:0000256" key="7">
    <source>
        <dbReference type="PIRSR" id="PIRSR006809-2"/>
    </source>
</evidence>
<dbReference type="GO" id="GO:0005737">
    <property type="term" value="C:cytoplasm"/>
    <property type="evidence" value="ECO:0007669"/>
    <property type="project" value="UniProtKB-SubCell"/>
</dbReference>
<dbReference type="Gene3D" id="3.40.50.11060">
    <property type="entry name" value="GTPase HflX, N-terminal domain"/>
    <property type="match status" value="1"/>
</dbReference>
<dbReference type="InterPro" id="IPR032305">
    <property type="entry name" value="GTP-bd_M"/>
</dbReference>
<name>A0A1L8D218_9THEO</name>
<dbReference type="HAMAP" id="MF_00900">
    <property type="entry name" value="GTPase_HflX"/>
    <property type="match status" value="1"/>
</dbReference>
<evidence type="ECO:0000313" key="11">
    <source>
        <dbReference type="Proteomes" id="UP000187338"/>
    </source>
</evidence>
<comment type="similarity">
    <text evidence="5">Belongs to the TRAFAC class OBG-HflX-like GTPase superfamily. HflX GTPase family.</text>
</comment>
<dbReference type="STRING" id="661089.ciss_11780"/>
<feature type="binding site" evidence="6">
    <location>
        <begin position="329"/>
        <end position="331"/>
    </location>
    <ligand>
        <name>GTP</name>
        <dbReference type="ChEBI" id="CHEBI:37565"/>
    </ligand>
</feature>
<organism evidence="10 11">
    <name type="scientific">Carboxydothermus islandicus</name>
    <dbReference type="NCBI Taxonomy" id="661089"/>
    <lineage>
        <taxon>Bacteria</taxon>
        <taxon>Bacillati</taxon>
        <taxon>Bacillota</taxon>
        <taxon>Clostridia</taxon>
        <taxon>Thermoanaerobacterales</taxon>
        <taxon>Thermoanaerobacteraceae</taxon>
        <taxon>Carboxydothermus</taxon>
    </lineage>
</organism>
<dbReference type="GO" id="GO:0005525">
    <property type="term" value="F:GTP binding"/>
    <property type="evidence" value="ECO:0007669"/>
    <property type="project" value="UniProtKB-UniRule"/>
</dbReference>
<dbReference type="InterPro" id="IPR027417">
    <property type="entry name" value="P-loop_NTPase"/>
</dbReference>
<dbReference type="RefSeq" id="WP_075865406.1">
    <property type="nucleotide sequence ID" value="NZ_BDJL01000035.1"/>
</dbReference>
<dbReference type="InterPro" id="IPR025121">
    <property type="entry name" value="GTPase_HflX_N"/>
</dbReference>
<keyword evidence="2 5" id="KW-0547">Nucleotide-binding</keyword>
<dbReference type="GO" id="GO:0003924">
    <property type="term" value="F:GTPase activity"/>
    <property type="evidence" value="ECO:0007669"/>
    <property type="project" value="UniProtKB-UniRule"/>
</dbReference>
<dbReference type="Proteomes" id="UP000187338">
    <property type="component" value="Unassembled WGS sequence"/>
</dbReference>
<dbReference type="PROSITE" id="PS51705">
    <property type="entry name" value="G_HFLX"/>
    <property type="match status" value="1"/>
</dbReference>
<dbReference type="Pfam" id="PF16360">
    <property type="entry name" value="GTP-bdg_M"/>
    <property type="match status" value="1"/>
</dbReference>
<sequence length="416" mass="46576">MEKALVAFLVEDLKKFSYQKEEFLALLKTRGIEAVDIISQRLVHPVPATYFGYGKVQEIGEVLKKHNLNLLAVGGDLTPTQAKNLEELLEVTVVDRTQIILEIFAEHAHTHEGKIQVELARLMYNLPRITGLGRVLSRLGGGIGTRGPGETKLEVLRRTIRKRIADLRRELKEIEQNREVKRSRRLEAGVPIVALVGYTNAGKSTLLNALTGAGVLAEDKLFATLDPTVRKLTLPGGQKLLLTDTVGFIENMPPLIKEAFKSTLEVVYEAELILHVVDGASPYREEQEAVVEKILTEMKVKAPVITVYNKVDLLPEPVLFLGKRAVAISARTGYNIELLLKLIEENLFWQEITVKAVLPFARAFKIGELKENLKLINLEYLPDGIEVTVAGPRERIARHLGREKLEEINGEKLVWT</sequence>
<dbReference type="InterPro" id="IPR016496">
    <property type="entry name" value="GTPase_HflX"/>
</dbReference>
<dbReference type="EMBL" id="BDJL01000035">
    <property type="protein sequence ID" value="GAV25245.1"/>
    <property type="molecule type" value="Genomic_DNA"/>
</dbReference>
<protein>
    <recommendedName>
        <fullName evidence="5">GTPase HflX</fullName>
    </recommendedName>
    <alternativeName>
        <fullName evidence="5">GTP-binding protein HflX</fullName>
    </alternativeName>
</protein>
<keyword evidence="8" id="KW-0175">Coiled coil</keyword>
<dbReference type="PANTHER" id="PTHR10229">
    <property type="entry name" value="GTP-BINDING PROTEIN HFLX"/>
    <property type="match status" value="1"/>
</dbReference>
<evidence type="ECO:0000256" key="6">
    <source>
        <dbReference type="PIRSR" id="PIRSR006809-1"/>
    </source>
</evidence>
<feature type="binding site" evidence="6">
    <location>
        <begin position="197"/>
        <end position="204"/>
    </location>
    <ligand>
        <name>GTP</name>
        <dbReference type="ChEBI" id="CHEBI:37565"/>
    </ligand>
</feature>